<dbReference type="SUPFAM" id="SSF52374">
    <property type="entry name" value="Nucleotidylyl transferase"/>
    <property type="match status" value="1"/>
</dbReference>
<reference evidence="15" key="1">
    <citation type="submission" date="2018-12" db="EMBL/GenBank/DDBJ databases">
        <title>Tengunoibacter tsumagoiensis gen. nov., sp. nov., Dictyobacter kobayashii sp. nov., D. alpinus sp. nov., and D. joshuensis sp. nov. and description of Dictyobacteraceae fam. nov. within the order Ktedonobacterales isolated from Tengu-no-mugimeshi.</title>
        <authorList>
            <person name="Wang C.M."/>
            <person name="Zheng Y."/>
            <person name="Sakai Y."/>
            <person name="Toyoda A."/>
            <person name="Minakuchi Y."/>
            <person name="Abe K."/>
            <person name="Yokota A."/>
            <person name="Yabe S."/>
        </authorList>
    </citation>
    <scope>NUCLEOTIDE SEQUENCE [LARGE SCALE GENOMIC DNA]</scope>
    <source>
        <strain evidence="15">Uno3</strain>
    </source>
</reference>
<dbReference type="InterPro" id="IPR042176">
    <property type="entry name" value="Pantoate_ligase_C"/>
</dbReference>
<evidence type="ECO:0000256" key="5">
    <source>
        <dbReference type="ARBA" id="ARBA00014155"/>
    </source>
</evidence>
<gene>
    <name evidence="14" type="primary">panC_1</name>
    <name evidence="13" type="synonym">panC</name>
    <name evidence="14" type="ORF">KTT_32570</name>
</gene>
<comment type="pathway">
    <text evidence="2 13">Cofactor biosynthesis; (R)-pantothenate biosynthesis; (R)-pantothenate from (R)-pantoate and beta-alanine: step 1/1.</text>
</comment>
<evidence type="ECO:0000256" key="13">
    <source>
        <dbReference type="HAMAP-Rule" id="MF_00158"/>
    </source>
</evidence>
<dbReference type="Proteomes" id="UP000287352">
    <property type="component" value="Unassembled WGS sequence"/>
</dbReference>
<comment type="subcellular location">
    <subcellularLocation>
        <location evidence="1 13">Cytoplasm</location>
    </subcellularLocation>
</comment>
<evidence type="ECO:0000256" key="6">
    <source>
        <dbReference type="ARBA" id="ARBA00022490"/>
    </source>
</evidence>
<dbReference type="CDD" id="cd00560">
    <property type="entry name" value="PanC"/>
    <property type="match status" value="1"/>
</dbReference>
<dbReference type="EMBL" id="BIFR01000001">
    <property type="protein sequence ID" value="GCE13398.1"/>
    <property type="molecule type" value="Genomic_DNA"/>
</dbReference>
<comment type="subunit">
    <text evidence="13">Homodimer.</text>
</comment>
<keyword evidence="8 13" id="KW-0566">Pantothenate biosynthesis</keyword>
<proteinExistence type="inferred from homology"/>
<accession>A0A402A2M4</accession>
<dbReference type="NCBIfam" id="TIGR00018">
    <property type="entry name" value="panC"/>
    <property type="match status" value="1"/>
</dbReference>
<keyword evidence="9 13" id="KW-0547">Nucleotide-binding</keyword>
<comment type="caution">
    <text evidence="14">The sequence shown here is derived from an EMBL/GenBank/DDBJ whole genome shotgun (WGS) entry which is preliminary data.</text>
</comment>
<dbReference type="InterPro" id="IPR003721">
    <property type="entry name" value="Pantoate_ligase"/>
</dbReference>
<dbReference type="Gene3D" id="3.40.50.620">
    <property type="entry name" value="HUPs"/>
    <property type="match status" value="1"/>
</dbReference>
<feature type="binding site" evidence="13">
    <location>
        <position position="58"/>
    </location>
    <ligand>
        <name>beta-alanine</name>
        <dbReference type="ChEBI" id="CHEBI:57966"/>
    </ligand>
</feature>
<evidence type="ECO:0000256" key="7">
    <source>
        <dbReference type="ARBA" id="ARBA00022598"/>
    </source>
</evidence>
<keyword evidence="15" id="KW-1185">Reference proteome</keyword>
<feature type="binding site" evidence="13">
    <location>
        <position position="174"/>
    </location>
    <ligand>
        <name>ATP</name>
        <dbReference type="ChEBI" id="CHEBI:30616"/>
    </ligand>
</feature>
<dbReference type="PANTHER" id="PTHR21299:SF1">
    <property type="entry name" value="PANTOATE--BETA-ALANINE LIGASE"/>
    <property type="match status" value="1"/>
</dbReference>
<comment type="miscellaneous">
    <text evidence="13">The reaction proceeds by a bi uni uni bi ping pong mechanism.</text>
</comment>
<dbReference type="RefSeq" id="WP_126580926.1">
    <property type="nucleotide sequence ID" value="NZ_BIFR01000001.1"/>
</dbReference>
<evidence type="ECO:0000313" key="14">
    <source>
        <dbReference type="EMBL" id="GCE13398.1"/>
    </source>
</evidence>
<evidence type="ECO:0000256" key="10">
    <source>
        <dbReference type="ARBA" id="ARBA00022840"/>
    </source>
</evidence>
<feature type="binding site" evidence="13">
    <location>
        <begin position="182"/>
        <end position="185"/>
    </location>
    <ligand>
        <name>ATP</name>
        <dbReference type="ChEBI" id="CHEBI:30616"/>
    </ligand>
</feature>
<dbReference type="PANTHER" id="PTHR21299">
    <property type="entry name" value="CYTIDYLATE KINASE/PANTOATE-BETA-ALANINE LIGASE"/>
    <property type="match status" value="1"/>
</dbReference>
<evidence type="ECO:0000256" key="11">
    <source>
        <dbReference type="ARBA" id="ARBA00048258"/>
    </source>
</evidence>
<feature type="binding site" evidence="13">
    <location>
        <position position="151"/>
    </location>
    <ligand>
        <name>(R)-pantoate</name>
        <dbReference type="ChEBI" id="CHEBI:15980"/>
    </ligand>
</feature>
<feature type="binding site" evidence="13">
    <location>
        <begin position="27"/>
        <end position="34"/>
    </location>
    <ligand>
        <name>ATP</name>
        <dbReference type="ChEBI" id="CHEBI:30616"/>
    </ligand>
</feature>
<keyword evidence="7 13" id="KW-0436">Ligase</keyword>
<evidence type="ECO:0000256" key="9">
    <source>
        <dbReference type="ARBA" id="ARBA00022741"/>
    </source>
</evidence>
<dbReference type="InterPro" id="IPR014729">
    <property type="entry name" value="Rossmann-like_a/b/a_fold"/>
</dbReference>
<dbReference type="UniPathway" id="UPA00028">
    <property type="reaction ID" value="UER00005"/>
</dbReference>
<evidence type="ECO:0000256" key="1">
    <source>
        <dbReference type="ARBA" id="ARBA00004496"/>
    </source>
</evidence>
<comment type="function">
    <text evidence="12 13">Catalyzes the condensation of pantoate with beta-alanine in an ATP-dependent reaction via a pantoyl-adenylate intermediate.</text>
</comment>
<dbReference type="AlphaFoldDB" id="A0A402A2M4"/>
<evidence type="ECO:0000256" key="3">
    <source>
        <dbReference type="ARBA" id="ARBA00009256"/>
    </source>
</evidence>
<evidence type="ECO:0000256" key="8">
    <source>
        <dbReference type="ARBA" id="ARBA00022655"/>
    </source>
</evidence>
<feature type="binding site" evidence="13">
    <location>
        <begin position="145"/>
        <end position="148"/>
    </location>
    <ligand>
        <name>ATP</name>
        <dbReference type="ChEBI" id="CHEBI:30616"/>
    </ligand>
</feature>
<sequence length="298" mass="33045">MQIIQTIQALETERHQWHGSVGFVPTMGFLHEGHLSLFQKARSAHTILVASIFVNPTQFGPHEDLARYPRNLARDLQLLEAVGVDVVFTPSASEMYPEAFMTFVEPGGVLANQGEGAARPGHFRGVATVVLKLFSLIQPHSAYFGQKDAQQVAVIQRMVKDLNLPVTIQVGSTIRENDGLAMSSRNSYLTPPQRHAATILYQALQAGRKLFESDPTTDTRLVLQAMQTVIAQEPLARLEYIELRHAETFLSLERLQAPALLLLAVSIGATRLIDNFIYRTHGSWDTGQVLYSSSETNI</sequence>
<dbReference type="EC" id="6.3.2.1" evidence="4 13"/>
<dbReference type="GO" id="GO:0005524">
    <property type="term" value="F:ATP binding"/>
    <property type="evidence" value="ECO:0007669"/>
    <property type="project" value="UniProtKB-KW"/>
</dbReference>
<protein>
    <recommendedName>
        <fullName evidence="5 13">Pantothenate synthetase</fullName>
        <shortName evidence="13">PS</shortName>
        <ecNumber evidence="4 13">6.3.2.1</ecNumber>
    </recommendedName>
    <alternativeName>
        <fullName evidence="13">Pantoate--beta-alanine ligase</fullName>
    </alternativeName>
    <alternativeName>
        <fullName evidence="13">Pantoate-activating enzyme</fullName>
    </alternativeName>
</protein>
<dbReference type="GO" id="GO:0005737">
    <property type="term" value="C:cytoplasm"/>
    <property type="evidence" value="ECO:0007669"/>
    <property type="project" value="UniProtKB-SubCell"/>
</dbReference>
<organism evidence="14 15">
    <name type="scientific">Tengunoibacter tsumagoiensis</name>
    <dbReference type="NCBI Taxonomy" id="2014871"/>
    <lineage>
        <taxon>Bacteria</taxon>
        <taxon>Bacillati</taxon>
        <taxon>Chloroflexota</taxon>
        <taxon>Ktedonobacteria</taxon>
        <taxon>Ktedonobacterales</taxon>
        <taxon>Dictyobacteraceae</taxon>
        <taxon>Tengunoibacter</taxon>
    </lineage>
</organism>
<evidence type="ECO:0000256" key="2">
    <source>
        <dbReference type="ARBA" id="ARBA00004990"/>
    </source>
</evidence>
<keyword evidence="10 13" id="KW-0067">ATP-binding</keyword>
<dbReference type="GO" id="GO:0015940">
    <property type="term" value="P:pantothenate biosynthetic process"/>
    <property type="evidence" value="ECO:0007669"/>
    <property type="project" value="UniProtKB-UniRule"/>
</dbReference>
<dbReference type="FunFam" id="3.40.50.620:FF:000114">
    <property type="entry name" value="Pantothenate synthetase"/>
    <property type="match status" value="1"/>
</dbReference>
<dbReference type="HAMAP" id="MF_00158">
    <property type="entry name" value="PanC"/>
    <property type="match status" value="1"/>
</dbReference>
<name>A0A402A2M4_9CHLR</name>
<dbReference type="Pfam" id="PF02569">
    <property type="entry name" value="Pantoate_ligase"/>
    <property type="match status" value="1"/>
</dbReference>
<dbReference type="OrthoDB" id="9773087at2"/>
<comment type="similarity">
    <text evidence="3 13">Belongs to the pantothenate synthetase family.</text>
</comment>
<dbReference type="GO" id="GO:0004592">
    <property type="term" value="F:pantoate-beta-alanine ligase activity"/>
    <property type="evidence" value="ECO:0007669"/>
    <property type="project" value="UniProtKB-UniRule"/>
</dbReference>
<comment type="catalytic activity">
    <reaction evidence="11 13">
        <text>(R)-pantoate + beta-alanine + ATP = (R)-pantothenate + AMP + diphosphate + H(+)</text>
        <dbReference type="Rhea" id="RHEA:10912"/>
        <dbReference type="ChEBI" id="CHEBI:15378"/>
        <dbReference type="ChEBI" id="CHEBI:15980"/>
        <dbReference type="ChEBI" id="CHEBI:29032"/>
        <dbReference type="ChEBI" id="CHEBI:30616"/>
        <dbReference type="ChEBI" id="CHEBI:33019"/>
        <dbReference type="ChEBI" id="CHEBI:57966"/>
        <dbReference type="ChEBI" id="CHEBI:456215"/>
        <dbReference type="EC" id="6.3.2.1"/>
    </reaction>
</comment>
<evidence type="ECO:0000313" key="15">
    <source>
        <dbReference type="Proteomes" id="UP000287352"/>
    </source>
</evidence>
<evidence type="ECO:0000256" key="12">
    <source>
        <dbReference type="ARBA" id="ARBA00055042"/>
    </source>
</evidence>
<keyword evidence="6 13" id="KW-0963">Cytoplasm</keyword>
<feature type="binding site" evidence="13">
    <location>
        <position position="58"/>
    </location>
    <ligand>
        <name>(R)-pantoate</name>
        <dbReference type="ChEBI" id="CHEBI:15980"/>
    </ligand>
</feature>
<evidence type="ECO:0000256" key="4">
    <source>
        <dbReference type="ARBA" id="ARBA00012219"/>
    </source>
</evidence>
<dbReference type="Gene3D" id="3.30.1300.10">
    <property type="entry name" value="Pantoate-beta-alanine ligase, C-terminal domain"/>
    <property type="match status" value="1"/>
</dbReference>
<feature type="active site" description="Proton donor" evidence="13">
    <location>
        <position position="34"/>
    </location>
</feature>